<reference evidence="1 2" key="1">
    <citation type="journal article" date="2012" name="Int. J. Syst. Evol. Microbiol.">
        <title>Vibrio caribbeanicus sp. nov., isolated from the marine sponge Scleritoderma cyanea.</title>
        <authorList>
            <person name="Hoffmann M."/>
            <person name="Monday S.R."/>
            <person name="Allard M.W."/>
            <person name="Strain E.A."/>
            <person name="Whittaker P."/>
            <person name="Naum M."/>
            <person name="McCarthy P.J."/>
            <person name="Lopez J.V."/>
            <person name="Fischer M."/>
            <person name="Brown E.W."/>
        </authorList>
    </citation>
    <scope>NUCLEOTIDE SEQUENCE [LARGE SCALE GENOMIC DNA]</scope>
    <source>
        <strain evidence="1 2">ATCC BAA-2122</strain>
    </source>
</reference>
<accession>E3BI08</accession>
<evidence type="ECO:0000313" key="2">
    <source>
        <dbReference type="Proteomes" id="UP000002943"/>
    </source>
</evidence>
<gene>
    <name evidence="1" type="ORF">VIBC2010_18689</name>
</gene>
<keyword evidence="2" id="KW-1185">Reference proteome</keyword>
<comment type="caution">
    <text evidence="1">The sequence shown here is derived from an EMBL/GenBank/DDBJ whole genome shotgun (WGS) entry which is preliminary data.</text>
</comment>
<dbReference type="STRING" id="796620.VIBC2010_18689"/>
<evidence type="ECO:0000313" key="1">
    <source>
        <dbReference type="EMBL" id="EFP97447.1"/>
    </source>
</evidence>
<dbReference type="AlphaFoldDB" id="E3BI08"/>
<dbReference type="RefSeq" id="WP_009600639.1">
    <property type="nucleotide sequence ID" value="NZ_AEIU01000059.1"/>
</dbReference>
<protein>
    <submittedName>
        <fullName evidence="1">Uncharacterized protein</fullName>
    </submittedName>
</protein>
<organism evidence="1 2">
    <name type="scientific">Vibrio caribbeanicus ATCC BAA-2122</name>
    <dbReference type="NCBI Taxonomy" id="796620"/>
    <lineage>
        <taxon>Bacteria</taxon>
        <taxon>Pseudomonadati</taxon>
        <taxon>Pseudomonadota</taxon>
        <taxon>Gammaproteobacteria</taxon>
        <taxon>Vibrionales</taxon>
        <taxon>Vibrionaceae</taxon>
        <taxon>Vibrio</taxon>
    </lineage>
</organism>
<proteinExistence type="predicted"/>
<dbReference type="OrthoDB" id="5880100at2"/>
<dbReference type="Proteomes" id="UP000002943">
    <property type="component" value="Unassembled WGS sequence"/>
</dbReference>
<dbReference type="EMBL" id="AEIU01000059">
    <property type="protein sequence ID" value="EFP97447.1"/>
    <property type="molecule type" value="Genomic_DNA"/>
</dbReference>
<name>E3BI08_9VIBR</name>
<sequence>MLFLKNNASFYLVKIAGIELLLLVRDDLKEDLKDALVDSTPVTEEKAREMISKGAIVQCHQGSLCPIFEGCNVDC</sequence>